<keyword evidence="1" id="KW-0732">Signal</keyword>
<dbReference type="InterPro" id="IPR001087">
    <property type="entry name" value="GDSL"/>
</dbReference>
<dbReference type="InterPro" id="IPR036514">
    <property type="entry name" value="SGNH_hydro_sf"/>
</dbReference>
<feature type="signal peptide" evidence="1">
    <location>
        <begin position="1"/>
        <end position="21"/>
    </location>
</feature>
<organism evidence="3 4">
    <name type="scientific">Flavobacterium suaedae</name>
    <dbReference type="NCBI Taxonomy" id="1767027"/>
    <lineage>
        <taxon>Bacteria</taxon>
        <taxon>Pseudomonadati</taxon>
        <taxon>Bacteroidota</taxon>
        <taxon>Flavobacteriia</taxon>
        <taxon>Flavobacteriales</taxon>
        <taxon>Flavobacteriaceae</taxon>
        <taxon>Flavobacterium</taxon>
    </lineage>
</organism>
<dbReference type="EMBL" id="BMJE01000003">
    <property type="protein sequence ID" value="GGB76319.1"/>
    <property type="molecule type" value="Genomic_DNA"/>
</dbReference>
<dbReference type="PANTHER" id="PTHR37834">
    <property type="entry name" value="GDSL-LIKE LIPASE/ACYLHYDROLASE DOMAIN PROTEIN (AFU_ORTHOLOGUE AFUA_2G00620)"/>
    <property type="match status" value="1"/>
</dbReference>
<dbReference type="RefSeq" id="WP_188620677.1">
    <property type="nucleotide sequence ID" value="NZ_BMJE01000003.1"/>
</dbReference>
<accession>A0ABQ1JWD6</accession>
<dbReference type="Gene3D" id="3.40.50.1110">
    <property type="entry name" value="SGNH hydrolase"/>
    <property type="match status" value="1"/>
</dbReference>
<keyword evidence="4" id="KW-1185">Reference proteome</keyword>
<dbReference type="Pfam" id="PF00657">
    <property type="entry name" value="Lipase_GDSL"/>
    <property type="match status" value="1"/>
</dbReference>
<dbReference type="CDD" id="cd01831">
    <property type="entry name" value="Endoglucanase_E_like"/>
    <property type="match status" value="1"/>
</dbReference>
<dbReference type="Gene3D" id="2.60.120.260">
    <property type="entry name" value="Galactose-binding domain-like"/>
    <property type="match status" value="1"/>
</dbReference>
<name>A0ABQ1JWD6_9FLAO</name>
<comment type="caution">
    <text evidence="3">The sequence shown here is derived from an EMBL/GenBank/DDBJ whole genome shotgun (WGS) entry which is preliminary data.</text>
</comment>
<dbReference type="Pfam" id="PF17996">
    <property type="entry name" value="CE2_N"/>
    <property type="match status" value="1"/>
</dbReference>
<protein>
    <submittedName>
        <fullName evidence="3">Acetylxylan esterase</fullName>
    </submittedName>
</protein>
<evidence type="ECO:0000313" key="4">
    <source>
        <dbReference type="Proteomes" id="UP000615760"/>
    </source>
</evidence>
<evidence type="ECO:0000256" key="1">
    <source>
        <dbReference type="SAM" id="SignalP"/>
    </source>
</evidence>
<dbReference type="PANTHER" id="PTHR37834:SF2">
    <property type="entry name" value="ESTERASE, SGNH HYDROLASE-TYPE"/>
    <property type="match status" value="1"/>
</dbReference>
<evidence type="ECO:0000259" key="2">
    <source>
        <dbReference type="Pfam" id="PF17996"/>
    </source>
</evidence>
<evidence type="ECO:0000313" key="3">
    <source>
        <dbReference type="EMBL" id="GGB76319.1"/>
    </source>
</evidence>
<proteinExistence type="predicted"/>
<feature type="domain" description="Carbohydrate esterase 2 N-terminal" evidence="2">
    <location>
        <begin position="34"/>
        <end position="134"/>
    </location>
</feature>
<dbReference type="InterPro" id="IPR037461">
    <property type="entry name" value="CtCE2-like_dom"/>
</dbReference>
<feature type="chain" id="PRO_5046966992" evidence="1">
    <location>
        <begin position="22"/>
        <end position="366"/>
    </location>
</feature>
<dbReference type="InterPro" id="IPR040794">
    <property type="entry name" value="CE2_N"/>
</dbReference>
<dbReference type="Proteomes" id="UP000615760">
    <property type="component" value="Unassembled WGS sequence"/>
</dbReference>
<gene>
    <name evidence="3" type="ORF">GCM10007424_15400</name>
</gene>
<dbReference type="InterPro" id="IPR052762">
    <property type="entry name" value="PCW_deacetylase/CE"/>
</dbReference>
<dbReference type="PROSITE" id="PS51257">
    <property type="entry name" value="PROKAR_LIPOPROTEIN"/>
    <property type="match status" value="1"/>
</dbReference>
<dbReference type="SUPFAM" id="SSF52266">
    <property type="entry name" value="SGNH hydrolase"/>
    <property type="match status" value="1"/>
</dbReference>
<sequence>MHYLQKITLLFIACAISLSCAGKDNSEKVTYVVKGRTEKKGDKIILIGSASSVSFAFSGEKCVLKLEAQDTFEHHNYVSLVLDGKYIGRQRIENGAGTYPVTVKGNANDSHTLTVYKATEAANGNVIFNGVDAELMATQVVSKKKIEFIGDSITCGMGNDTEEIPCDTAEWYDQHNAYFAYGPITARKLDVDYMLSSVSGIGMYRNWNDEHKDEAIMPDVYENLYLNRENTIPYDFSFQPDITCIALGTNDFSDGDGEKPRLPFNEDKYVNNYIAFIKMLYSHNPDTQIVLLDSPMVNGEKLETFHTCLNRVKDAFKNNKQHKLIKIFHFSSVTPHGCGYHPDIEDHKLMASQLAPYLKNVLNENE</sequence>
<reference evidence="4" key="1">
    <citation type="journal article" date="2019" name="Int. J. Syst. Evol. Microbiol.">
        <title>The Global Catalogue of Microorganisms (GCM) 10K type strain sequencing project: providing services to taxonomists for standard genome sequencing and annotation.</title>
        <authorList>
            <consortium name="The Broad Institute Genomics Platform"/>
            <consortium name="The Broad Institute Genome Sequencing Center for Infectious Disease"/>
            <person name="Wu L."/>
            <person name="Ma J."/>
        </authorList>
    </citation>
    <scope>NUCLEOTIDE SEQUENCE [LARGE SCALE GENOMIC DNA]</scope>
    <source>
        <strain evidence="4">CGMCC 1.15461</strain>
    </source>
</reference>